<evidence type="ECO:0000313" key="3">
    <source>
        <dbReference type="EMBL" id="CAE8674182.1"/>
    </source>
</evidence>
<feature type="region of interest" description="Disordered" evidence="1">
    <location>
        <begin position="238"/>
        <end position="277"/>
    </location>
</feature>
<name>A0A813J9Z0_POLGL</name>
<feature type="compositionally biased region" description="Gly residues" evidence="1">
    <location>
        <begin position="250"/>
        <end position="259"/>
    </location>
</feature>
<keyword evidence="2" id="KW-1133">Transmembrane helix</keyword>
<evidence type="ECO:0000256" key="2">
    <source>
        <dbReference type="SAM" id="Phobius"/>
    </source>
</evidence>
<dbReference type="Proteomes" id="UP000626109">
    <property type="component" value="Unassembled WGS sequence"/>
</dbReference>
<feature type="transmembrane region" description="Helical" evidence="2">
    <location>
        <begin position="111"/>
        <end position="130"/>
    </location>
</feature>
<feature type="region of interest" description="Disordered" evidence="1">
    <location>
        <begin position="290"/>
        <end position="320"/>
    </location>
</feature>
<feature type="compositionally biased region" description="Polar residues" evidence="1">
    <location>
        <begin position="56"/>
        <end position="68"/>
    </location>
</feature>
<keyword evidence="2" id="KW-0472">Membrane</keyword>
<proteinExistence type="predicted"/>
<evidence type="ECO:0000313" key="4">
    <source>
        <dbReference type="Proteomes" id="UP000626109"/>
    </source>
</evidence>
<keyword evidence="2" id="KW-0812">Transmembrane</keyword>
<accession>A0A813J9Z0</accession>
<feature type="transmembrane region" description="Helical" evidence="2">
    <location>
        <begin position="23"/>
        <end position="45"/>
    </location>
</feature>
<sequence length="362" mass="39363">MCFPPFCHPATHVLGCFGLRKGAAAVLVLNASYGLALVVVHALLLGERDPGEAGGSSEQAAQPSYQSAERNRDYGGRRLAGSSSTGWLIQLIDLDIGWGHRLLDMDDQTNLVSGLMYGIVVILFCGYMFYQVQHTGSGSLPTTTRWCVAFMNLEMLLYVGLCFVKFEKLCQMQAMYMPDLDMKCPVQRYMYLERVIIYIISGSLCIWIFSSFAFSLTFGHTMAMDRPEFAHELDTRDAMVTGNGSDPHGQFGGPGGAGLGPSPYQTRQNLAQHGGSAAASRHSLVGGAVHAQSFQSQSMRDPRSMPAHGQSMPAHGHSPQRTSYNIGNMARAGSSMVSTTSDLSHQGHSEMQSLIKPPLHVF</sequence>
<comment type="caution">
    <text evidence="3">The sequence shown here is derived from an EMBL/GenBank/DDBJ whole genome shotgun (WGS) entry which is preliminary data.</text>
</comment>
<dbReference type="EMBL" id="CAJNNW010024770">
    <property type="protein sequence ID" value="CAE8674182.1"/>
    <property type="molecule type" value="Genomic_DNA"/>
</dbReference>
<protein>
    <submittedName>
        <fullName evidence="3">Uncharacterized protein</fullName>
    </submittedName>
</protein>
<feature type="transmembrane region" description="Helical" evidence="2">
    <location>
        <begin position="195"/>
        <end position="218"/>
    </location>
</feature>
<dbReference type="AlphaFoldDB" id="A0A813J9Z0"/>
<feature type="region of interest" description="Disordered" evidence="1">
    <location>
        <begin position="51"/>
        <end position="72"/>
    </location>
</feature>
<gene>
    <name evidence="3" type="ORF">PGLA2088_LOCUS18855</name>
</gene>
<organism evidence="3 4">
    <name type="scientific">Polarella glacialis</name>
    <name type="common">Dinoflagellate</name>
    <dbReference type="NCBI Taxonomy" id="89957"/>
    <lineage>
        <taxon>Eukaryota</taxon>
        <taxon>Sar</taxon>
        <taxon>Alveolata</taxon>
        <taxon>Dinophyceae</taxon>
        <taxon>Suessiales</taxon>
        <taxon>Suessiaceae</taxon>
        <taxon>Polarella</taxon>
    </lineage>
</organism>
<reference evidence="3" key="1">
    <citation type="submission" date="2021-02" db="EMBL/GenBank/DDBJ databases">
        <authorList>
            <person name="Dougan E. K."/>
            <person name="Rhodes N."/>
            <person name="Thang M."/>
            <person name="Chan C."/>
        </authorList>
    </citation>
    <scope>NUCLEOTIDE SEQUENCE</scope>
</reference>
<evidence type="ECO:0000256" key="1">
    <source>
        <dbReference type="SAM" id="MobiDB-lite"/>
    </source>
</evidence>
<feature type="transmembrane region" description="Helical" evidence="2">
    <location>
        <begin position="142"/>
        <end position="164"/>
    </location>
</feature>